<organism evidence="1 2">
    <name type="scientific">Melastoma candidum</name>
    <dbReference type="NCBI Taxonomy" id="119954"/>
    <lineage>
        <taxon>Eukaryota</taxon>
        <taxon>Viridiplantae</taxon>
        <taxon>Streptophyta</taxon>
        <taxon>Embryophyta</taxon>
        <taxon>Tracheophyta</taxon>
        <taxon>Spermatophyta</taxon>
        <taxon>Magnoliopsida</taxon>
        <taxon>eudicotyledons</taxon>
        <taxon>Gunneridae</taxon>
        <taxon>Pentapetalae</taxon>
        <taxon>rosids</taxon>
        <taxon>malvids</taxon>
        <taxon>Myrtales</taxon>
        <taxon>Melastomataceae</taxon>
        <taxon>Melastomatoideae</taxon>
        <taxon>Melastomateae</taxon>
        <taxon>Melastoma</taxon>
    </lineage>
</organism>
<dbReference type="EMBL" id="CM042886">
    <property type="protein sequence ID" value="KAI4338508.1"/>
    <property type="molecule type" value="Genomic_DNA"/>
</dbReference>
<comment type="caution">
    <text evidence="1">The sequence shown here is derived from an EMBL/GenBank/DDBJ whole genome shotgun (WGS) entry which is preliminary data.</text>
</comment>
<accession>A0ACB9NQX6</accession>
<keyword evidence="2" id="KW-1185">Reference proteome</keyword>
<dbReference type="Proteomes" id="UP001057402">
    <property type="component" value="Chromosome 7"/>
</dbReference>
<protein>
    <submittedName>
        <fullName evidence="1">Uncharacterized protein</fullName>
    </submittedName>
</protein>
<reference evidence="2" key="1">
    <citation type="journal article" date="2023" name="Front. Plant Sci.">
        <title>Chromosomal-level genome assembly of Melastoma candidum provides insights into trichome evolution.</title>
        <authorList>
            <person name="Zhong Y."/>
            <person name="Wu W."/>
            <person name="Sun C."/>
            <person name="Zou P."/>
            <person name="Liu Y."/>
            <person name="Dai S."/>
            <person name="Zhou R."/>
        </authorList>
    </citation>
    <scope>NUCLEOTIDE SEQUENCE [LARGE SCALE GENOMIC DNA]</scope>
</reference>
<sequence>MYAGVREWLPGWNWLTGLHENDINGILDKKVGLGNTLQNSKLKKFVEDVIKFKMLNSTVLMMKRMRGSNFLKMS</sequence>
<evidence type="ECO:0000313" key="2">
    <source>
        <dbReference type="Proteomes" id="UP001057402"/>
    </source>
</evidence>
<gene>
    <name evidence="1" type="ORF">MLD38_023557</name>
</gene>
<name>A0ACB9NQX6_9MYRT</name>
<proteinExistence type="predicted"/>
<evidence type="ECO:0000313" key="1">
    <source>
        <dbReference type="EMBL" id="KAI4338508.1"/>
    </source>
</evidence>